<proteinExistence type="predicted"/>
<feature type="transmembrane region" description="Helical" evidence="1">
    <location>
        <begin position="69"/>
        <end position="90"/>
    </location>
</feature>
<organism evidence="2 3">
    <name type="scientific">Pseudoteredinibacter isoporae</name>
    <dbReference type="NCBI Taxonomy" id="570281"/>
    <lineage>
        <taxon>Bacteria</taxon>
        <taxon>Pseudomonadati</taxon>
        <taxon>Pseudomonadota</taxon>
        <taxon>Gammaproteobacteria</taxon>
        <taxon>Cellvibrionales</taxon>
        <taxon>Cellvibrionaceae</taxon>
        <taxon>Pseudoteredinibacter</taxon>
    </lineage>
</organism>
<reference evidence="2 3" key="1">
    <citation type="submission" date="2020-08" db="EMBL/GenBank/DDBJ databases">
        <title>Genomic Encyclopedia of Type Strains, Phase IV (KMG-IV): sequencing the most valuable type-strain genomes for metagenomic binning, comparative biology and taxonomic classification.</title>
        <authorList>
            <person name="Goeker M."/>
        </authorList>
    </citation>
    <scope>NUCLEOTIDE SEQUENCE [LARGE SCALE GENOMIC DNA]</scope>
    <source>
        <strain evidence="2 3">DSM 22368</strain>
    </source>
</reference>
<dbReference type="EMBL" id="JACHHT010000004">
    <property type="protein sequence ID" value="MBB6523625.1"/>
    <property type="molecule type" value="Genomic_DNA"/>
</dbReference>
<dbReference type="Proteomes" id="UP000528457">
    <property type="component" value="Unassembled WGS sequence"/>
</dbReference>
<sequence>MKYAPTFIKYRILLACLGGYLVANLCAIALSKILPISMDESVALAMACSFLFYTAAIIWVFSTSTLKSASLGLLIAALISLVIVVGSQFLESAA</sequence>
<dbReference type="AlphaFoldDB" id="A0A7X0JWP5"/>
<protein>
    <recommendedName>
        <fullName evidence="4">Iron transporter</fullName>
    </recommendedName>
</protein>
<keyword evidence="1" id="KW-1133">Transmembrane helix</keyword>
<keyword evidence="1" id="KW-0472">Membrane</keyword>
<gene>
    <name evidence="2" type="ORF">HNR48_003939</name>
</gene>
<dbReference type="RefSeq" id="WP_166843363.1">
    <property type="nucleotide sequence ID" value="NZ_JAAONY010000004.1"/>
</dbReference>
<dbReference type="InParanoid" id="A0A7X0JWP5"/>
<name>A0A7X0JWP5_9GAMM</name>
<comment type="caution">
    <text evidence="2">The sequence shown here is derived from an EMBL/GenBank/DDBJ whole genome shotgun (WGS) entry which is preliminary data.</text>
</comment>
<evidence type="ECO:0008006" key="4">
    <source>
        <dbReference type="Google" id="ProtNLM"/>
    </source>
</evidence>
<feature type="transmembrane region" description="Helical" evidence="1">
    <location>
        <begin position="42"/>
        <end position="62"/>
    </location>
</feature>
<keyword evidence="1" id="KW-0812">Transmembrane</keyword>
<evidence type="ECO:0000256" key="1">
    <source>
        <dbReference type="SAM" id="Phobius"/>
    </source>
</evidence>
<evidence type="ECO:0000313" key="2">
    <source>
        <dbReference type="EMBL" id="MBB6523625.1"/>
    </source>
</evidence>
<accession>A0A7X0JWP5</accession>
<keyword evidence="3" id="KW-1185">Reference proteome</keyword>
<evidence type="ECO:0000313" key="3">
    <source>
        <dbReference type="Proteomes" id="UP000528457"/>
    </source>
</evidence>
<feature type="transmembrane region" description="Helical" evidence="1">
    <location>
        <begin position="12"/>
        <end position="30"/>
    </location>
</feature>